<gene>
    <name evidence="1" type="ORF">IQ26_06725</name>
</gene>
<reference evidence="1 2" key="1">
    <citation type="journal article" date="2015" name="Stand. Genomic Sci.">
        <title>Genomic Encyclopedia of Bacterial and Archaeal Type Strains, Phase III: the genomes of soil and plant-associated and newly described type strains.</title>
        <authorList>
            <person name="Whitman W.B."/>
            <person name="Woyke T."/>
            <person name="Klenk H.P."/>
            <person name="Zhou Y."/>
            <person name="Lilburn T.G."/>
            <person name="Beck B.J."/>
            <person name="De Vos P."/>
            <person name="Vandamme P."/>
            <person name="Eisen J.A."/>
            <person name="Garrity G."/>
            <person name="Hugenholtz P."/>
            <person name="Kyrpides N.C."/>
        </authorList>
    </citation>
    <scope>NUCLEOTIDE SEQUENCE [LARGE SCALE GENOMIC DNA]</scope>
    <source>
        <strain evidence="1 2">CGMCC 1.2546</strain>
    </source>
</reference>
<comment type="caution">
    <text evidence="1">The sequence shown here is derived from an EMBL/GenBank/DDBJ whole genome shotgun (WGS) entry which is preliminary data.</text>
</comment>
<dbReference type="AlphaFoldDB" id="A0A562MQ41"/>
<name>A0A562MQ41_9HYPH</name>
<dbReference type="Proteomes" id="UP000317122">
    <property type="component" value="Unassembled WGS sequence"/>
</dbReference>
<proteinExistence type="predicted"/>
<dbReference type="EMBL" id="VLKT01000068">
    <property type="protein sequence ID" value="TWI22044.1"/>
    <property type="molecule type" value="Genomic_DNA"/>
</dbReference>
<evidence type="ECO:0000313" key="1">
    <source>
        <dbReference type="EMBL" id="TWI22044.1"/>
    </source>
</evidence>
<organism evidence="1 2">
    <name type="scientific">Mesorhizobium tianshanense</name>
    <dbReference type="NCBI Taxonomy" id="39844"/>
    <lineage>
        <taxon>Bacteria</taxon>
        <taxon>Pseudomonadati</taxon>
        <taxon>Pseudomonadota</taxon>
        <taxon>Alphaproteobacteria</taxon>
        <taxon>Hyphomicrobiales</taxon>
        <taxon>Phyllobacteriaceae</taxon>
        <taxon>Mesorhizobium</taxon>
    </lineage>
</organism>
<protein>
    <submittedName>
        <fullName evidence="1">Uncharacterized protein</fullName>
    </submittedName>
</protein>
<accession>A0A562MQ41</accession>
<keyword evidence="2" id="KW-1185">Reference proteome</keyword>
<dbReference type="RefSeq" id="WP_208760273.1">
    <property type="nucleotide sequence ID" value="NZ_BSPF01000143.1"/>
</dbReference>
<evidence type="ECO:0000313" key="2">
    <source>
        <dbReference type="Proteomes" id="UP000317122"/>
    </source>
</evidence>
<sequence length="102" mass="11686">MRYLAWKYTPECYRSSGGGPISRKFEKQRVEVEAAMPGRGIWRKSRRSYCSVELGCEIAWGDRVDDDNVTAPFSGSGACLNPRRILAATHKWQRHCHYVIAH</sequence>